<comment type="caution">
    <text evidence="1">The sequence shown here is derived from an EMBL/GenBank/DDBJ whole genome shotgun (WGS) entry which is preliminary data.</text>
</comment>
<proteinExistence type="predicted"/>
<dbReference type="AlphaFoldDB" id="D6STD1"/>
<dbReference type="Proteomes" id="UP000005496">
    <property type="component" value="Unassembled WGS sequence"/>
</dbReference>
<dbReference type="OrthoDB" id="5420779at2"/>
<evidence type="ECO:0000313" key="1">
    <source>
        <dbReference type="EMBL" id="EFI33947.1"/>
    </source>
</evidence>
<protein>
    <submittedName>
        <fullName evidence="1">Uncharacterized protein</fullName>
    </submittedName>
</protein>
<keyword evidence="2" id="KW-1185">Reference proteome</keyword>
<name>D6STD1_9BACT</name>
<dbReference type="eggNOG" id="ENOG50338U3">
    <property type="taxonomic scope" value="Bacteria"/>
</dbReference>
<dbReference type="EMBL" id="ACJN02000003">
    <property type="protein sequence ID" value="EFI33947.1"/>
    <property type="molecule type" value="Genomic_DNA"/>
</dbReference>
<evidence type="ECO:0000313" key="2">
    <source>
        <dbReference type="Proteomes" id="UP000005496"/>
    </source>
</evidence>
<organism evidence="1 2">
    <name type="scientific">Desulfonatronospira thiodismutans ASO3-1</name>
    <dbReference type="NCBI Taxonomy" id="555779"/>
    <lineage>
        <taxon>Bacteria</taxon>
        <taxon>Pseudomonadati</taxon>
        <taxon>Thermodesulfobacteriota</taxon>
        <taxon>Desulfovibrionia</taxon>
        <taxon>Desulfovibrionales</taxon>
        <taxon>Desulfonatronovibrionaceae</taxon>
        <taxon>Desulfonatronospira</taxon>
    </lineage>
</organism>
<accession>D6STD1</accession>
<dbReference type="RefSeq" id="WP_008871296.1">
    <property type="nucleotide sequence ID" value="NZ_ACJN02000003.1"/>
</dbReference>
<reference evidence="1" key="1">
    <citation type="submission" date="2010-05" db="EMBL/GenBank/DDBJ databases">
        <title>The draft genome of Desulfonatronospira thiodismutans ASO3-1.</title>
        <authorList>
            <consortium name="US DOE Joint Genome Institute (JGI-PGF)"/>
            <person name="Lucas S."/>
            <person name="Copeland A."/>
            <person name="Lapidus A."/>
            <person name="Cheng J.-F."/>
            <person name="Bruce D."/>
            <person name="Goodwin L."/>
            <person name="Pitluck S."/>
            <person name="Chertkov O."/>
            <person name="Brettin T."/>
            <person name="Detter J.C."/>
            <person name="Han C."/>
            <person name="Land M.L."/>
            <person name="Hauser L."/>
            <person name="Kyrpides N."/>
            <person name="Mikhailova N."/>
            <person name="Muyzer G."/>
            <person name="Woyke T."/>
        </authorList>
    </citation>
    <scope>NUCLEOTIDE SEQUENCE [LARGE SCALE GENOMIC DNA]</scope>
    <source>
        <strain evidence="1">ASO3-1</strain>
    </source>
</reference>
<gene>
    <name evidence="1" type="ORF">Dthio_PD1286</name>
</gene>
<sequence length="86" mass="10440">MSTPSGMYYYPDPRNKKERMYVRDNEGSIEFRLWNQDQPEIWERHGWLDMDIIKRAAKMYGDKKQDPLKLYDLDIARSLLKQNRKG</sequence>